<proteinExistence type="predicted"/>
<dbReference type="InterPro" id="IPR005467">
    <property type="entry name" value="His_kinase_dom"/>
</dbReference>
<dbReference type="CDD" id="cd00082">
    <property type="entry name" value="HisKA"/>
    <property type="match status" value="1"/>
</dbReference>
<dbReference type="InterPro" id="IPR036097">
    <property type="entry name" value="HisK_dim/P_sf"/>
</dbReference>
<evidence type="ECO:0000256" key="7">
    <source>
        <dbReference type="ARBA" id="ARBA00022840"/>
    </source>
</evidence>
<keyword evidence="8" id="KW-0902">Two-component regulatory system</keyword>
<reference evidence="12 13" key="1">
    <citation type="submission" date="2019-04" db="EMBL/GenBank/DDBJ databases">
        <title>Genome sequencing of Clostridium botulinum Groups I-IV and Clostridium butyricum.</title>
        <authorList>
            <person name="Brunt J."/>
            <person name="Van Vliet A.H.M."/>
            <person name="Stringer S.C."/>
            <person name="Carter A.T."/>
            <person name="Peck M.W."/>
        </authorList>
    </citation>
    <scope>NUCLEOTIDE SEQUENCE [LARGE SCALE GENOMIC DNA]</scope>
    <source>
        <strain evidence="10 13">1605</strain>
        <strain evidence="11 12">CB-K-33E</strain>
    </source>
</reference>
<dbReference type="PRINTS" id="PR00344">
    <property type="entry name" value="BCTRLSENSOR"/>
</dbReference>
<keyword evidence="3" id="KW-0597">Phosphoprotein</keyword>
<dbReference type="SUPFAM" id="SSF47384">
    <property type="entry name" value="Homodimeric domain of signal transducing histidine kinase"/>
    <property type="match status" value="1"/>
</dbReference>
<name>A0A0L9Y954_CLOBO</name>
<evidence type="ECO:0000259" key="9">
    <source>
        <dbReference type="PROSITE" id="PS50109"/>
    </source>
</evidence>
<dbReference type="InterPro" id="IPR003594">
    <property type="entry name" value="HATPase_dom"/>
</dbReference>
<dbReference type="Pfam" id="PF02518">
    <property type="entry name" value="HATPase_c"/>
    <property type="match status" value="1"/>
</dbReference>
<dbReference type="FunFam" id="3.30.565.10:FF:000037">
    <property type="entry name" value="Hybrid sensor histidine kinase/response regulator"/>
    <property type="match status" value="1"/>
</dbReference>
<sequence>MSVAKKIINDFIDDDRELNKLELSKLTKEELIDKYMDVNNNKNLQENLLLNVSHDLRSPLNVILSILQFYESGYITGSDNMSKYMTSIKRNSYRMLKLIDNLIDTTRLDKNYYKIERRNLDIVKLIENTISSIDKYAKQKNISLIFDTNVEKCIMAIDPGAIDRIIMNLLSNAIKFSYNNGNVYINLWKRNNQLNISVKDKGMGIPLKEQKKIFNRFMQSSNHKKIEQSGSGIGLALVESLTKAHNGKILLNSEENKGSEFIIKLPIIKLSENNEDNHIINAKTNIEMLEIEFSDIYL</sequence>
<dbReference type="PROSITE" id="PS50109">
    <property type="entry name" value="HIS_KIN"/>
    <property type="match status" value="1"/>
</dbReference>
<evidence type="ECO:0000256" key="6">
    <source>
        <dbReference type="ARBA" id="ARBA00022777"/>
    </source>
</evidence>
<dbReference type="Gene3D" id="3.30.565.10">
    <property type="entry name" value="Histidine kinase-like ATPase, C-terminal domain"/>
    <property type="match status" value="1"/>
</dbReference>
<keyword evidence="4" id="KW-0808">Transferase</keyword>
<dbReference type="InterPro" id="IPR004358">
    <property type="entry name" value="Sig_transdc_His_kin-like_C"/>
</dbReference>
<keyword evidence="6 10" id="KW-0418">Kinase</keyword>
<gene>
    <name evidence="10" type="ORF">FC774_12290</name>
    <name evidence="11" type="ORF">FDB51_16670</name>
</gene>
<comment type="catalytic activity">
    <reaction evidence="1">
        <text>ATP + protein L-histidine = ADP + protein N-phospho-L-histidine.</text>
        <dbReference type="EC" id="2.7.13.3"/>
    </reaction>
</comment>
<organism evidence="10 13">
    <name type="scientific">Clostridium botulinum</name>
    <dbReference type="NCBI Taxonomy" id="1491"/>
    <lineage>
        <taxon>Bacteria</taxon>
        <taxon>Bacillati</taxon>
        <taxon>Bacillota</taxon>
        <taxon>Clostridia</taxon>
        <taxon>Eubacteriales</taxon>
        <taxon>Clostridiaceae</taxon>
        <taxon>Clostridium</taxon>
    </lineage>
</organism>
<dbReference type="EMBL" id="SWOV01000035">
    <property type="protein sequence ID" value="NFF88641.1"/>
    <property type="molecule type" value="Genomic_DNA"/>
</dbReference>
<dbReference type="CDD" id="cd00075">
    <property type="entry name" value="HATPase"/>
    <property type="match status" value="1"/>
</dbReference>
<feature type="domain" description="Histidine kinase" evidence="9">
    <location>
        <begin position="51"/>
        <end position="269"/>
    </location>
</feature>
<dbReference type="EMBL" id="SWVK01000029">
    <property type="protein sequence ID" value="NFN36708.1"/>
    <property type="molecule type" value="Genomic_DNA"/>
</dbReference>
<dbReference type="Gene3D" id="1.10.287.130">
    <property type="match status" value="1"/>
</dbReference>
<dbReference type="SUPFAM" id="SSF55874">
    <property type="entry name" value="ATPase domain of HSP90 chaperone/DNA topoisomerase II/histidine kinase"/>
    <property type="match status" value="1"/>
</dbReference>
<evidence type="ECO:0000256" key="3">
    <source>
        <dbReference type="ARBA" id="ARBA00022553"/>
    </source>
</evidence>
<dbReference type="GO" id="GO:0000155">
    <property type="term" value="F:phosphorelay sensor kinase activity"/>
    <property type="evidence" value="ECO:0007669"/>
    <property type="project" value="InterPro"/>
</dbReference>
<evidence type="ECO:0000256" key="2">
    <source>
        <dbReference type="ARBA" id="ARBA00012438"/>
    </source>
</evidence>
<comment type="caution">
    <text evidence="10">The sequence shown here is derived from an EMBL/GenBank/DDBJ whole genome shotgun (WGS) entry which is preliminary data.</text>
</comment>
<dbReference type="Proteomes" id="UP000473681">
    <property type="component" value="Unassembled WGS sequence"/>
</dbReference>
<keyword evidence="5" id="KW-0547">Nucleotide-binding</keyword>
<evidence type="ECO:0000313" key="10">
    <source>
        <dbReference type="EMBL" id="NFF88641.1"/>
    </source>
</evidence>
<keyword evidence="7" id="KW-0067">ATP-binding</keyword>
<evidence type="ECO:0000313" key="11">
    <source>
        <dbReference type="EMBL" id="NFN36708.1"/>
    </source>
</evidence>
<dbReference type="PANTHER" id="PTHR43547:SF2">
    <property type="entry name" value="HYBRID SIGNAL TRANSDUCTION HISTIDINE KINASE C"/>
    <property type="match status" value="1"/>
</dbReference>
<dbReference type="SMART" id="SM00388">
    <property type="entry name" value="HisKA"/>
    <property type="match status" value="1"/>
</dbReference>
<dbReference type="SMART" id="SM00387">
    <property type="entry name" value="HATPase_c"/>
    <property type="match status" value="1"/>
</dbReference>
<evidence type="ECO:0000313" key="12">
    <source>
        <dbReference type="Proteomes" id="UP000473681"/>
    </source>
</evidence>
<dbReference type="Pfam" id="PF00512">
    <property type="entry name" value="HisKA"/>
    <property type="match status" value="1"/>
</dbReference>
<dbReference type="InterPro" id="IPR003661">
    <property type="entry name" value="HisK_dim/P_dom"/>
</dbReference>
<dbReference type="EC" id="2.7.13.3" evidence="2"/>
<evidence type="ECO:0000256" key="5">
    <source>
        <dbReference type="ARBA" id="ARBA00022741"/>
    </source>
</evidence>
<evidence type="ECO:0000313" key="13">
    <source>
        <dbReference type="Proteomes" id="UP000476820"/>
    </source>
</evidence>
<accession>A0A0L9Y954</accession>
<dbReference type="AlphaFoldDB" id="A0A0L9Y954"/>
<dbReference type="PANTHER" id="PTHR43547">
    <property type="entry name" value="TWO-COMPONENT HISTIDINE KINASE"/>
    <property type="match status" value="1"/>
</dbReference>
<evidence type="ECO:0000256" key="1">
    <source>
        <dbReference type="ARBA" id="ARBA00000085"/>
    </source>
</evidence>
<dbReference type="GO" id="GO:0005524">
    <property type="term" value="F:ATP binding"/>
    <property type="evidence" value="ECO:0007669"/>
    <property type="project" value="UniProtKB-KW"/>
</dbReference>
<protein>
    <recommendedName>
        <fullName evidence="2">histidine kinase</fullName>
        <ecNumber evidence="2">2.7.13.3</ecNumber>
    </recommendedName>
</protein>
<evidence type="ECO:0000256" key="8">
    <source>
        <dbReference type="ARBA" id="ARBA00023012"/>
    </source>
</evidence>
<evidence type="ECO:0000256" key="4">
    <source>
        <dbReference type="ARBA" id="ARBA00022679"/>
    </source>
</evidence>
<dbReference type="InterPro" id="IPR036890">
    <property type="entry name" value="HATPase_C_sf"/>
</dbReference>
<dbReference type="Proteomes" id="UP000476820">
    <property type="component" value="Unassembled WGS sequence"/>
</dbReference>
<dbReference type="OrthoDB" id="9813394at2"/>
<dbReference type="RefSeq" id="WP_053342228.1">
    <property type="nucleotide sequence ID" value="NZ_LFPA01000149.1"/>
</dbReference>